<comment type="caution">
    <text evidence="12">The sequence shown here is derived from an EMBL/GenBank/DDBJ whole genome shotgun (WGS) entry which is preliminary data.</text>
</comment>
<dbReference type="Proteomes" id="UP001159405">
    <property type="component" value="Unassembled WGS sequence"/>
</dbReference>
<evidence type="ECO:0000313" key="13">
    <source>
        <dbReference type="Proteomes" id="UP001159405"/>
    </source>
</evidence>
<dbReference type="InterPro" id="IPR007128">
    <property type="entry name" value="PMF1/Nnf1"/>
</dbReference>
<evidence type="ECO:0000256" key="10">
    <source>
        <dbReference type="SAM" id="Coils"/>
    </source>
</evidence>
<keyword evidence="13" id="KW-1185">Reference proteome</keyword>
<keyword evidence="8" id="KW-0131">Cell cycle</keyword>
<feature type="coiled-coil region" evidence="10">
    <location>
        <begin position="140"/>
        <end position="185"/>
    </location>
</feature>
<keyword evidence="4" id="KW-0132">Cell division</keyword>
<comment type="subcellular location">
    <subcellularLocation>
        <location evidence="2">Chromosome</location>
        <location evidence="2">Centromere</location>
        <location evidence="2">Kinetochore</location>
    </subcellularLocation>
    <subcellularLocation>
        <location evidence="1">Nucleus</location>
    </subcellularLocation>
</comment>
<keyword evidence="6" id="KW-0995">Kinetochore</keyword>
<evidence type="ECO:0000256" key="2">
    <source>
        <dbReference type="ARBA" id="ARBA00004629"/>
    </source>
</evidence>
<dbReference type="PANTHER" id="PTHR15459">
    <property type="entry name" value="POLYAMINE-MODULATED FACTOR 1"/>
    <property type="match status" value="1"/>
</dbReference>
<dbReference type="Pfam" id="PF03980">
    <property type="entry name" value="Nnf1"/>
    <property type="match status" value="1"/>
</dbReference>
<sequence>MEGKMAEGSSSLKECSSLEKQEESEGRRMESFRKVMRKCLDKIMATGSQEKFSSCFTSIREKNPVEFRSITEQLMQHLQNNIEKEIELMIKQEDLVYFFNELDRIIEATSKGDKQPAWRPSGNPDKDICDHIMQVKLAYKEQLTHILHQLESDNEKLKGEVLPKREKLIETEKQLSEKTKDLREAAKYCKENSVQELHDQCVMLSQK</sequence>
<protein>
    <recommendedName>
        <fullName evidence="14">Polyamine-modulated factor 1</fullName>
    </recommendedName>
</protein>
<keyword evidence="9" id="KW-0137">Centromere</keyword>
<keyword evidence="5" id="KW-0498">Mitosis</keyword>
<evidence type="ECO:0000256" key="7">
    <source>
        <dbReference type="ARBA" id="ARBA00023242"/>
    </source>
</evidence>
<dbReference type="PANTHER" id="PTHR15459:SF3">
    <property type="entry name" value="POLYAMINE-MODULATED FACTOR 1"/>
    <property type="match status" value="1"/>
</dbReference>
<feature type="compositionally biased region" description="Basic and acidic residues" evidence="11">
    <location>
        <begin position="16"/>
        <end position="28"/>
    </location>
</feature>
<dbReference type="EMBL" id="CALNXK010000009">
    <property type="protein sequence ID" value="CAH3041448.1"/>
    <property type="molecule type" value="Genomic_DNA"/>
</dbReference>
<evidence type="ECO:0000256" key="8">
    <source>
        <dbReference type="ARBA" id="ARBA00023306"/>
    </source>
</evidence>
<feature type="region of interest" description="Disordered" evidence="11">
    <location>
        <begin position="1"/>
        <end position="28"/>
    </location>
</feature>
<evidence type="ECO:0008006" key="14">
    <source>
        <dbReference type="Google" id="ProtNLM"/>
    </source>
</evidence>
<evidence type="ECO:0000256" key="11">
    <source>
        <dbReference type="SAM" id="MobiDB-lite"/>
    </source>
</evidence>
<organism evidence="12 13">
    <name type="scientific">Porites lobata</name>
    <dbReference type="NCBI Taxonomy" id="104759"/>
    <lineage>
        <taxon>Eukaryota</taxon>
        <taxon>Metazoa</taxon>
        <taxon>Cnidaria</taxon>
        <taxon>Anthozoa</taxon>
        <taxon>Hexacorallia</taxon>
        <taxon>Scleractinia</taxon>
        <taxon>Fungiina</taxon>
        <taxon>Poritidae</taxon>
        <taxon>Porites</taxon>
    </lineage>
</organism>
<evidence type="ECO:0000256" key="1">
    <source>
        <dbReference type="ARBA" id="ARBA00004123"/>
    </source>
</evidence>
<keyword evidence="10" id="KW-0175">Coiled coil</keyword>
<gene>
    <name evidence="12" type="ORF">PLOB_00048255</name>
</gene>
<evidence type="ECO:0000256" key="6">
    <source>
        <dbReference type="ARBA" id="ARBA00022838"/>
    </source>
</evidence>
<evidence type="ECO:0000256" key="3">
    <source>
        <dbReference type="ARBA" id="ARBA00022454"/>
    </source>
</evidence>
<name>A0ABN8N379_9CNID</name>
<keyword evidence="7" id="KW-0539">Nucleus</keyword>
<evidence type="ECO:0000313" key="12">
    <source>
        <dbReference type="EMBL" id="CAH3041448.1"/>
    </source>
</evidence>
<evidence type="ECO:0000256" key="5">
    <source>
        <dbReference type="ARBA" id="ARBA00022776"/>
    </source>
</evidence>
<accession>A0ABN8N379</accession>
<proteinExistence type="predicted"/>
<evidence type="ECO:0000256" key="4">
    <source>
        <dbReference type="ARBA" id="ARBA00022618"/>
    </source>
</evidence>
<reference evidence="12 13" key="1">
    <citation type="submission" date="2022-05" db="EMBL/GenBank/DDBJ databases">
        <authorList>
            <consortium name="Genoscope - CEA"/>
            <person name="William W."/>
        </authorList>
    </citation>
    <scope>NUCLEOTIDE SEQUENCE [LARGE SCALE GENOMIC DNA]</scope>
</reference>
<keyword evidence="3" id="KW-0158">Chromosome</keyword>
<evidence type="ECO:0000256" key="9">
    <source>
        <dbReference type="ARBA" id="ARBA00023328"/>
    </source>
</evidence>